<reference evidence="1" key="1">
    <citation type="submission" date="2023-03" db="EMBL/GenBank/DDBJ databases">
        <title>Massive genome expansion in bonnet fungi (Mycena s.s.) driven by repeated elements and novel gene families across ecological guilds.</title>
        <authorList>
            <consortium name="Lawrence Berkeley National Laboratory"/>
            <person name="Harder C.B."/>
            <person name="Miyauchi S."/>
            <person name="Viragh M."/>
            <person name="Kuo A."/>
            <person name="Thoen E."/>
            <person name="Andreopoulos B."/>
            <person name="Lu D."/>
            <person name="Skrede I."/>
            <person name="Drula E."/>
            <person name="Henrissat B."/>
            <person name="Morin E."/>
            <person name="Kohler A."/>
            <person name="Barry K."/>
            <person name="LaButti K."/>
            <person name="Morin E."/>
            <person name="Salamov A."/>
            <person name="Lipzen A."/>
            <person name="Mereny Z."/>
            <person name="Hegedus B."/>
            <person name="Baldrian P."/>
            <person name="Stursova M."/>
            <person name="Weitz H."/>
            <person name="Taylor A."/>
            <person name="Grigoriev I.V."/>
            <person name="Nagy L.G."/>
            <person name="Martin F."/>
            <person name="Kauserud H."/>
        </authorList>
    </citation>
    <scope>NUCLEOTIDE SEQUENCE</scope>
    <source>
        <strain evidence="1">CBHHK002</strain>
    </source>
</reference>
<gene>
    <name evidence="1" type="ORF">DFH08DRAFT_809091</name>
</gene>
<proteinExistence type="predicted"/>
<evidence type="ECO:0000313" key="1">
    <source>
        <dbReference type="EMBL" id="KAJ7347332.1"/>
    </source>
</evidence>
<evidence type="ECO:0000313" key="2">
    <source>
        <dbReference type="Proteomes" id="UP001218218"/>
    </source>
</evidence>
<keyword evidence="2" id="KW-1185">Reference proteome</keyword>
<comment type="caution">
    <text evidence="1">The sequence shown here is derived from an EMBL/GenBank/DDBJ whole genome shotgun (WGS) entry which is preliminary data.</text>
</comment>
<organism evidence="1 2">
    <name type="scientific">Mycena albidolilacea</name>
    <dbReference type="NCBI Taxonomy" id="1033008"/>
    <lineage>
        <taxon>Eukaryota</taxon>
        <taxon>Fungi</taxon>
        <taxon>Dikarya</taxon>
        <taxon>Basidiomycota</taxon>
        <taxon>Agaricomycotina</taxon>
        <taxon>Agaricomycetes</taxon>
        <taxon>Agaricomycetidae</taxon>
        <taxon>Agaricales</taxon>
        <taxon>Marasmiineae</taxon>
        <taxon>Mycenaceae</taxon>
        <taxon>Mycena</taxon>
    </lineage>
</organism>
<protein>
    <submittedName>
        <fullName evidence="1">Uncharacterized protein</fullName>
    </submittedName>
</protein>
<dbReference type="AlphaFoldDB" id="A0AAD7EQI4"/>
<sequence length="210" mass="24151">MQLLCKLSDTSKVPHTFQQRFLADKTPTFRDALPAFEAMISQWEKQQAQYLETAHTVQQGINKLESYLERVEDVPAYILSMLINPAIKLNWFERFRPDRVGLVKDLFLCEATEPTPGTPLHDLHGPIGPTKFFGWIHWATRHVTRVWRRGIYNDPVPGHITRASTSGWNFHMLDQMDVPDGWTKSRMDSWMHGQTVRLVTSAGHPQVTTG</sequence>
<dbReference type="EMBL" id="JARIHO010000019">
    <property type="protein sequence ID" value="KAJ7347332.1"/>
    <property type="molecule type" value="Genomic_DNA"/>
</dbReference>
<dbReference type="Proteomes" id="UP001218218">
    <property type="component" value="Unassembled WGS sequence"/>
</dbReference>
<accession>A0AAD7EQI4</accession>
<name>A0AAD7EQI4_9AGAR</name>